<keyword evidence="3 5" id="KW-0687">Ribonucleoprotein</keyword>
<evidence type="ECO:0000256" key="2">
    <source>
        <dbReference type="ARBA" id="ARBA00022980"/>
    </source>
</evidence>
<dbReference type="HAMAP" id="MF_00294">
    <property type="entry name" value="Ribosomal_bL33"/>
    <property type="match status" value="1"/>
</dbReference>
<evidence type="ECO:0000256" key="5">
    <source>
        <dbReference type="HAMAP-Rule" id="MF_00294"/>
    </source>
</evidence>
<reference evidence="6 7" key="1">
    <citation type="submission" date="2020-06" db="EMBL/GenBank/DDBJ databases">
        <title>Draft genome sequence of Candidatus Phytoplasma pruni (X-disease group, subgroup 16SrIII-B) strain ChTDIII from Argentina.</title>
        <authorList>
            <person name="Fernandez F.D."/>
            <person name="Zuebert C."/>
            <person name="Huettel B."/>
            <person name="Kube M."/>
            <person name="Conci L.R."/>
        </authorList>
    </citation>
    <scope>NUCLEOTIDE SEQUENCE [LARGE SCALE GENOMIC DNA]</scope>
    <source>
        <strain evidence="6 7">ChTDIII</strain>
    </source>
</reference>
<dbReference type="GO" id="GO:0006412">
    <property type="term" value="P:translation"/>
    <property type="evidence" value="ECO:0007669"/>
    <property type="project" value="UniProtKB-UniRule"/>
</dbReference>
<dbReference type="PANTHER" id="PTHR43168">
    <property type="entry name" value="50S RIBOSOMAL PROTEIN L33, CHLOROPLASTIC"/>
    <property type="match status" value="1"/>
</dbReference>
<dbReference type="SUPFAM" id="SSF57829">
    <property type="entry name" value="Zn-binding ribosomal proteins"/>
    <property type="match status" value="1"/>
</dbReference>
<keyword evidence="7" id="KW-1185">Reference proteome</keyword>
<dbReference type="InterPro" id="IPR001705">
    <property type="entry name" value="Ribosomal_bL33"/>
</dbReference>
<dbReference type="InterPro" id="IPR018264">
    <property type="entry name" value="Ribosomal_bL33_CS"/>
</dbReference>
<dbReference type="Gene3D" id="2.20.28.120">
    <property type="entry name" value="Ribosomal protein L33"/>
    <property type="match status" value="1"/>
</dbReference>
<dbReference type="PANTHER" id="PTHR43168:SF2">
    <property type="entry name" value="LARGE RIBOSOMAL SUBUNIT PROTEIN BL33C"/>
    <property type="match status" value="1"/>
</dbReference>
<keyword evidence="2 5" id="KW-0689">Ribosomal protein</keyword>
<dbReference type="GO" id="GO:1990904">
    <property type="term" value="C:ribonucleoprotein complex"/>
    <property type="evidence" value="ECO:0007669"/>
    <property type="project" value="UniProtKB-KW"/>
</dbReference>
<dbReference type="NCBIfam" id="NF001860">
    <property type="entry name" value="PRK00595.1"/>
    <property type="match status" value="1"/>
</dbReference>
<evidence type="ECO:0000256" key="1">
    <source>
        <dbReference type="ARBA" id="ARBA00007596"/>
    </source>
</evidence>
<organism evidence="6 7">
    <name type="scientific">Candidatus Phytoplasma pruni</name>
    <dbReference type="NCBI Taxonomy" id="479893"/>
    <lineage>
        <taxon>Bacteria</taxon>
        <taxon>Bacillati</taxon>
        <taxon>Mycoplasmatota</taxon>
        <taxon>Mollicutes</taxon>
        <taxon>Acholeplasmatales</taxon>
        <taxon>Acholeplasmataceae</taxon>
        <taxon>Candidatus Phytoplasma</taxon>
        <taxon>16SrIII (X-disease group)</taxon>
    </lineage>
</organism>
<dbReference type="GO" id="GO:0005737">
    <property type="term" value="C:cytoplasm"/>
    <property type="evidence" value="ECO:0007669"/>
    <property type="project" value="UniProtKB-ARBA"/>
</dbReference>
<dbReference type="Proteomes" id="UP000568109">
    <property type="component" value="Unassembled WGS sequence"/>
</dbReference>
<dbReference type="Pfam" id="PF00471">
    <property type="entry name" value="Ribosomal_L33"/>
    <property type="match status" value="1"/>
</dbReference>
<protein>
    <recommendedName>
        <fullName evidence="4 5">Large ribosomal subunit protein bL33</fullName>
    </recommendedName>
</protein>
<dbReference type="NCBIfam" id="NF001764">
    <property type="entry name" value="PRK00504.1"/>
    <property type="match status" value="1"/>
</dbReference>
<dbReference type="InterPro" id="IPR038584">
    <property type="entry name" value="Ribosomal_bL33_sf"/>
</dbReference>
<sequence length="49" mass="6002">MSELVKLVCTDCGREHYYTYKNKKQHPGRLEFNKYCPSERKHTIQREKK</sequence>
<gene>
    <name evidence="5 6" type="primary">rpmG</name>
    <name evidence="6" type="ORF">HR065_03130</name>
</gene>
<evidence type="ECO:0000256" key="4">
    <source>
        <dbReference type="ARBA" id="ARBA00035176"/>
    </source>
</evidence>
<evidence type="ECO:0000256" key="3">
    <source>
        <dbReference type="ARBA" id="ARBA00023274"/>
    </source>
</evidence>
<proteinExistence type="inferred from homology"/>
<evidence type="ECO:0000313" key="6">
    <source>
        <dbReference type="EMBL" id="NWN46054.1"/>
    </source>
</evidence>
<name>A0A851HIC6_9MOLU</name>
<evidence type="ECO:0000313" key="7">
    <source>
        <dbReference type="Proteomes" id="UP000568109"/>
    </source>
</evidence>
<dbReference type="PROSITE" id="PS00582">
    <property type="entry name" value="RIBOSOMAL_L33"/>
    <property type="match status" value="1"/>
</dbReference>
<comment type="caution">
    <text evidence="6">The sequence shown here is derived from an EMBL/GenBank/DDBJ whole genome shotgun (WGS) entry which is preliminary data.</text>
</comment>
<dbReference type="AlphaFoldDB" id="A0A851HIC6"/>
<comment type="similarity">
    <text evidence="1 5">Belongs to the bacterial ribosomal protein bL33 family.</text>
</comment>
<accession>A0A851HIC6</accession>
<dbReference type="GO" id="GO:0003735">
    <property type="term" value="F:structural constituent of ribosome"/>
    <property type="evidence" value="ECO:0007669"/>
    <property type="project" value="InterPro"/>
</dbReference>
<dbReference type="GO" id="GO:0005840">
    <property type="term" value="C:ribosome"/>
    <property type="evidence" value="ECO:0007669"/>
    <property type="project" value="UniProtKB-KW"/>
</dbReference>
<dbReference type="EMBL" id="JABUOH010000064">
    <property type="protein sequence ID" value="NWN46054.1"/>
    <property type="molecule type" value="Genomic_DNA"/>
</dbReference>
<dbReference type="InterPro" id="IPR011332">
    <property type="entry name" value="Ribosomal_zn-bd"/>
</dbReference>
<dbReference type="RefSeq" id="WP_017192518.1">
    <property type="nucleotide sequence ID" value="NZ_JABUOH010000064.1"/>
</dbReference>
<dbReference type="NCBIfam" id="TIGR01023">
    <property type="entry name" value="rpmG_bact"/>
    <property type="match status" value="1"/>
</dbReference>